<feature type="non-terminal residue" evidence="2">
    <location>
        <position position="120"/>
    </location>
</feature>
<dbReference type="EMBL" id="KN817709">
    <property type="protein sequence ID" value="KJA13861.1"/>
    <property type="molecule type" value="Genomic_DNA"/>
</dbReference>
<protein>
    <submittedName>
        <fullName evidence="2">Uncharacterized protein</fullName>
    </submittedName>
</protein>
<evidence type="ECO:0000256" key="1">
    <source>
        <dbReference type="SAM" id="Coils"/>
    </source>
</evidence>
<dbReference type="Proteomes" id="UP000054270">
    <property type="component" value="Unassembled WGS sequence"/>
</dbReference>
<keyword evidence="1" id="KW-0175">Coiled coil</keyword>
<sequence length="120" mass="13351">MSTTAKLGDDFLKIPKLDATGSNWVVYRERFLISIDARGLGDHLDGTAKAPTHPFADGEVPATLSDAQKAKMSEYQKELKMWKQEEAIVKQQIAGTISDTLFLKIRSLPTAEEIWTALED</sequence>
<feature type="coiled-coil region" evidence="1">
    <location>
        <begin position="65"/>
        <end position="92"/>
    </location>
</feature>
<dbReference type="OrthoDB" id="3269759at2759"/>
<evidence type="ECO:0000313" key="2">
    <source>
        <dbReference type="EMBL" id="KJA13861.1"/>
    </source>
</evidence>
<accession>A0A0D2NBC4</accession>
<reference evidence="3" key="1">
    <citation type="submission" date="2014-04" db="EMBL/GenBank/DDBJ databases">
        <title>Evolutionary Origins and Diversification of the Mycorrhizal Mutualists.</title>
        <authorList>
            <consortium name="DOE Joint Genome Institute"/>
            <consortium name="Mycorrhizal Genomics Consortium"/>
            <person name="Kohler A."/>
            <person name="Kuo A."/>
            <person name="Nagy L.G."/>
            <person name="Floudas D."/>
            <person name="Copeland A."/>
            <person name="Barry K.W."/>
            <person name="Cichocki N."/>
            <person name="Veneault-Fourrey C."/>
            <person name="LaButti K."/>
            <person name="Lindquist E.A."/>
            <person name="Lipzen A."/>
            <person name="Lundell T."/>
            <person name="Morin E."/>
            <person name="Murat C."/>
            <person name="Riley R."/>
            <person name="Ohm R."/>
            <person name="Sun H."/>
            <person name="Tunlid A."/>
            <person name="Henrissat B."/>
            <person name="Grigoriev I.V."/>
            <person name="Hibbett D.S."/>
            <person name="Martin F."/>
        </authorList>
    </citation>
    <scope>NUCLEOTIDE SEQUENCE [LARGE SCALE GENOMIC DNA]</scope>
    <source>
        <strain evidence="3">FD-334 SS-4</strain>
    </source>
</reference>
<evidence type="ECO:0000313" key="3">
    <source>
        <dbReference type="Proteomes" id="UP000054270"/>
    </source>
</evidence>
<dbReference type="AlphaFoldDB" id="A0A0D2NBC4"/>
<dbReference type="OMA" id="THPFADG"/>
<name>A0A0D2NBC4_HYPSF</name>
<organism evidence="2 3">
    <name type="scientific">Hypholoma sublateritium (strain FD-334 SS-4)</name>
    <dbReference type="NCBI Taxonomy" id="945553"/>
    <lineage>
        <taxon>Eukaryota</taxon>
        <taxon>Fungi</taxon>
        <taxon>Dikarya</taxon>
        <taxon>Basidiomycota</taxon>
        <taxon>Agaricomycotina</taxon>
        <taxon>Agaricomycetes</taxon>
        <taxon>Agaricomycetidae</taxon>
        <taxon>Agaricales</taxon>
        <taxon>Agaricineae</taxon>
        <taxon>Strophariaceae</taxon>
        <taxon>Hypholoma</taxon>
    </lineage>
</organism>
<gene>
    <name evidence="2" type="ORF">HYPSUDRAFT_151087</name>
</gene>
<keyword evidence="3" id="KW-1185">Reference proteome</keyword>
<proteinExistence type="predicted"/>